<feature type="domain" description="Reverse transcriptase zinc-binding" evidence="1">
    <location>
        <begin position="12"/>
        <end position="64"/>
    </location>
</feature>
<evidence type="ECO:0000259" key="1">
    <source>
        <dbReference type="Pfam" id="PF13966"/>
    </source>
</evidence>
<name>A0A1E5WET4_9POAL</name>
<dbReference type="EMBL" id="LWDX02010683">
    <property type="protein sequence ID" value="OEL35903.1"/>
    <property type="molecule type" value="Genomic_DNA"/>
</dbReference>
<gene>
    <name evidence="2" type="ORF">BAE44_0003078</name>
</gene>
<sequence>LQAWAFEKHGCYSVRSAYKLLKQEQTIRLEAAADNPSVSDTGQWWRRVWKLNIPPKIRIFWWRV</sequence>
<feature type="non-terminal residue" evidence="2">
    <location>
        <position position="64"/>
    </location>
</feature>
<evidence type="ECO:0000313" key="3">
    <source>
        <dbReference type="Proteomes" id="UP000095767"/>
    </source>
</evidence>
<reference evidence="2 3" key="1">
    <citation type="submission" date="2016-09" db="EMBL/GenBank/DDBJ databases">
        <title>The draft genome of Dichanthelium oligosanthes: A C3 panicoid grass species.</title>
        <authorList>
            <person name="Studer A.J."/>
            <person name="Schnable J.C."/>
            <person name="Brutnell T.P."/>
        </authorList>
    </citation>
    <scope>NUCLEOTIDE SEQUENCE [LARGE SCALE GENOMIC DNA]</scope>
    <source>
        <strain evidence="3">cv. Kellogg 1175</strain>
        <tissue evidence="2">Leaf</tissue>
    </source>
</reference>
<dbReference type="Proteomes" id="UP000095767">
    <property type="component" value="Unassembled WGS sequence"/>
</dbReference>
<dbReference type="AlphaFoldDB" id="A0A1E5WET4"/>
<proteinExistence type="predicted"/>
<comment type="caution">
    <text evidence="2">The sequence shown here is derived from an EMBL/GenBank/DDBJ whole genome shotgun (WGS) entry which is preliminary data.</text>
</comment>
<keyword evidence="3" id="KW-1185">Reference proteome</keyword>
<protein>
    <recommendedName>
        <fullName evidence="1">Reverse transcriptase zinc-binding domain-containing protein</fullName>
    </recommendedName>
</protein>
<dbReference type="OrthoDB" id="1938822at2759"/>
<evidence type="ECO:0000313" key="2">
    <source>
        <dbReference type="EMBL" id="OEL35903.1"/>
    </source>
</evidence>
<accession>A0A1E5WET4</accession>
<dbReference type="Pfam" id="PF13966">
    <property type="entry name" value="zf-RVT"/>
    <property type="match status" value="1"/>
</dbReference>
<feature type="non-terminal residue" evidence="2">
    <location>
        <position position="1"/>
    </location>
</feature>
<organism evidence="2 3">
    <name type="scientific">Dichanthelium oligosanthes</name>
    <dbReference type="NCBI Taxonomy" id="888268"/>
    <lineage>
        <taxon>Eukaryota</taxon>
        <taxon>Viridiplantae</taxon>
        <taxon>Streptophyta</taxon>
        <taxon>Embryophyta</taxon>
        <taxon>Tracheophyta</taxon>
        <taxon>Spermatophyta</taxon>
        <taxon>Magnoliopsida</taxon>
        <taxon>Liliopsida</taxon>
        <taxon>Poales</taxon>
        <taxon>Poaceae</taxon>
        <taxon>PACMAD clade</taxon>
        <taxon>Panicoideae</taxon>
        <taxon>Panicodae</taxon>
        <taxon>Paniceae</taxon>
        <taxon>Dichantheliinae</taxon>
        <taxon>Dichanthelium</taxon>
    </lineage>
</organism>
<dbReference type="InterPro" id="IPR026960">
    <property type="entry name" value="RVT-Znf"/>
</dbReference>